<dbReference type="PANTHER" id="PTHR42917">
    <property type="entry name" value="2,4-DIENOYL-COA REDUCTASE"/>
    <property type="match status" value="1"/>
</dbReference>
<feature type="non-terminal residue" evidence="6">
    <location>
        <position position="1"/>
    </location>
</feature>
<organism evidence="6">
    <name type="scientific">marine sediment metagenome</name>
    <dbReference type="NCBI Taxonomy" id="412755"/>
    <lineage>
        <taxon>unclassified sequences</taxon>
        <taxon>metagenomes</taxon>
        <taxon>ecological metagenomes</taxon>
    </lineage>
</organism>
<accession>X1H4S7</accession>
<keyword evidence="3" id="KW-0288">FMN</keyword>
<dbReference type="PRINTS" id="PR00469">
    <property type="entry name" value="PNDRDTASEII"/>
</dbReference>
<dbReference type="Gene3D" id="3.40.50.720">
    <property type="entry name" value="NAD(P)-binding Rossmann-like Domain"/>
    <property type="match status" value="1"/>
</dbReference>
<name>X1H4S7_9ZZZZ</name>
<gene>
    <name evidence="6" type="ORF">S03H2_18648</name>
</gene>
<feature type="domain" description="FAD/NAD(P)-binding" evidence="5">
    <location>
        <begin position="27"/>
        <end position="203"/>
    </location>
</feature>
<dbReference type="SUPFAM" id="SSF51905">
    <property type="entry name" value="FAD/NAD(P)-binding domain"/>
    <property type="match status" value="1"/>
</dbReference>
<comment type="caution">
    <text evidence="6">The sequence shown here is derived from an EMBL/GenBank/DDBJ whole genome shotgun (WGS) entry which is preliminary data.</text>
</comment>
<dbReference type="PANTHER" id="PTHR42917:SF2">
    <property type="entry name" value="2,4-DIENOYL-COA REDUCTASE [(2E)-ENOYL-COA-PRODUCING]"/>
    <property type="match status" value="1"/>
</dbReference>
<dbReference type="GO" id="GO:0016491">
    <property type="term" value="F:oxidoreductase activity"/>
    <property type="evidence" value="ECO:0007669"/>
    <property type="project" value="UniProtKB-KW"/>
</dbReference>
<evidence type="ECO:0000256" key="4">
    <source>
        <dbReference type="ARBA" id="ARBA00023002"/>
    </source>
</evidence>
<evidence type="ECO:0000256" key="2">
    <source>
        <dbReference type="ARBA" id="ARBA00022630"/>
    </source>
</evidence>
<proteinExistence type="predicted"/>
<reference evidence="6" key="1">
    <citation type="journal article" date="2014" name="Front. Microbiol.">
        <title>High frequency of phylogenetically diverse reductive dehalogenase-homologous genes in deep subseafloor sedimentary metagenomes.</title>
        <authorList>
            <person name="Kawai M."/>
            <person name="Futagami T."/>
            <person name="Toyoda A."/>
            <person name="Takaki Y."/>
            <person name="Nishi S."/>
            <person name="Hori S."/>
            <person name="Arai W."/>
            <person name="Tsubouchi T."/>
            <person name="Morono Y."/>
            <person name="Uchiyama I."/>
            <person name="Ito T."/>
            <person name="Fujiyama A."/>
            <person name="Inagaki F."/>
            <person name="Takami H."/>
        </authorList>
    </citation>
    <scope>NUCLEOTIDE SEQUENCE</scope>
    <source>
        <strain evidence="6">Expedition CK06-06</strain>
    </source>
</reference>
<dbReference type="AlphaFoldDB" id="X1H4S7"/>
<protein>
    <recommendedName>
        <fullName evidence="5">FAD/NAD(P)-binding domain-containing protein</fullName>
    </recommendedName>
</protein>
<comment type="cofactor">
    <cofactor evidence="1">
        <name>FMN</name>
        <dbReference type="ChEBI" id="CHEBI:58210"/>
    </cofactor>
</comment>
<keyword evidence="2" id="KW-0285">Flavoprotein</keyword>
<dbReference type="Gene3D" id="3.50.50.60">
    <property type="entry name" value="FAD/NAD(P)-binding domain"/>
    <property type="match status" value="1"/>
</dbReference>
<dbReference type="InterPro" id="IPR036188">
    <property type="entry name" value="FAD/NAD-bd_sf"/>
</dbReference>
<dbReference type="InterPro" id="IPR023753">
    <property type="entry name" value="FAD/NAD-binding_dom"/>
</dbReference>
<dbReference type="Pfam" id="PF07992">
    <property type="entry name" value="Pyr_redox_2"/>
    <property type="match status" value="1"/>
</dbReference>
<dbReference type="InterPro" id="IPR051793">
    <property type="entry name" value="NADH:flavin_oxidoreductase"/>
</dbReference>
<evidence type="ECO:0000256" key="3">
    <source>
        <dbReference type="ARBA" id="ARBA00022643"/>
    </source>
</evidence>
<evidence type="ECO:0000256" key="1">
    <source>
        <dbReference type="ARBA" id="ARBA00001917"/>
    </source>
</evidence>
<evidence type="ECO:0000313" key="6">
    <source>
        <dbReference type="EMBL" id="GAH40298.1"/>
    </source>
</evidence>
<keyword evidence="4" id="KW-0560">Oxidoreductase</keyword>
<evidence type="ECO:0000259" key="5">
    <source>
        <dbReference type="Pfam" id="PF07992"/>
    </source>
</evidence>
<sequence length="239" mass="26384">YIGGMIYPGSRPKFKEDVARALDWFKMEMEQSNITLNLNTTVTSEIVEKIAPDALVIAIGADPIIPDVPGIEKPHVDTAVNILSNISKYKGSKAVVIGGGDVGCETACYLADNEFKVTLVEILDKILEENDITEIKLRLTDLLKEKNVEIMTETKLNKIIDEGVEVLVPYDKQQGLIESGRQLGLEADVVAIAINSKVNNDFINMLTMKAEEFHIIGDCEYPGHIREAVESGERIGRLL</sequence>
<dbReference type="EMBL" id="BARU01009686">
    <property type="protein sequence ID" value="GAH40298.1"/>
    <property type="molecule type" value="Genomic_DNA"/>
</dbReference>
<dbReference type="PRINTS" id="PR00368">
    <property type="entry name" value="FADPNR"/>
</dbReference>